<dbReference type="PROSITE" id="PS50878">
    <property type="entry name" value="RT_POL"/>
    <property type="match status" value="1"/>
</dbReference>
<evidence type="ECO:0000313" key="2">
    <source>
        <dbReference type="EMBL" id="KAK9296722.1"/>
    </source>
</evidence>
<accession>A0AAW0ZG76</accession>
<dbReference type="Proteomes" id="UP001432146">
    <property type="component" value="Unassembled WGS sequence"/>
</dbReference>
<dbReference type="InterPro" id="IPR000477">
    <property type="entry name" value="RT_dom"/>
</dbReference>
<proteinExistence type="predicted"/>
<comment type="caution">
    <text evidence="2">The sequence shown here is derived from an EMBL/GenBank/DDBJ whole genome shotgun (WGS) entry which is preliminary data.</text>
</comment>
<keyword evidence="3" id="KW-1185">Reference proteome</keyword>
<dbReference type="AlphaFoldDB" id="A0AAW0ZG76"/>
<dbReference type="Pfam" id="PF00078">
    <property type="entry name" value="RVT_1"/>
    <property type="match status" value="1"/>
</dbReference>
<gene>
    <name evidence="2" type="ORF">QLX08_009336</name>
</gene>
<evidence type="ECO:0000259" key="1">
    <source>
        <dbReference type="PROSITE" id="PS50878"/>
    </source>
</evidence>
<dbReference type="EMBL" id="JAWNGG020000205">
    <property type="protein sequence ID" value="KAK9296722.1"/>
    <property type="molecule type" value="Genomic_DNA"/>
</dbReference>
<feature type="domain" description="Reverse transcriptase" evidence="1">
    <location>
        <begin position="1"/>
        <end position="115"/>
    </location>
</feature>
<name>A0AAW0ZG76_9HYME</name>
<reference evidence="2 3" key="1">
    <citation type="submission" date="2024-05" db="EMBL/GenBank/DDBJ databases">
        <title>The nuclear and mitochondrial genome assemblies of Tetragonisca angustula (Apidae: Meliponini), a tiny yet remarkable pollinator in the Neotropics.</title>
        <authorList>
            <person name="Ferrari R."/>
            <person name="Ricardo P.C."/>
            <person name="Dias F.C."/>
            <person name="Araujo N.S."/>
            <person name="Soares D.O."/>
            <person name="Zhou Q.-S."/>
            <person name="Zhu C.-D."/>
            <person name="Coutinho L."/>
            <person name="Airas M.C."/>
            <person name="Batista T.M."/>
        </authorList>
    </citation>
    <scope>NUCLEOTIDE SEQUENCE [LARGE SCALE GENOMIC DNA]</scope>
    <source>
        <strain evidence="2">ASF017062</strain>
        <tissue evidence="2">Abdomen</tissue>
    </source>
</reference>
<protein>
    <recommendedName>
        <fullName evidence="1">Reverse transcriptase domain-containing protein</fullName>
    </recommendedName>
</protein>
<organism evidence="2 3">
    <name type="scientific">Tetragonisca angustula</name>
    <dbReference type="NCBI Taxonomy" id="166442"/>
    <lineage>
        <taxon>Eukaryota</taxon>
        <taxon>Metazoa</taxon>
        <taxon>Ecdysozoa</taxon>
        <taxon>Arthropoda</taxon>
        <taxon>Hexapoda</taxon>
        <taxon>Insecta</taxon>
        <taxon>Pterygota</taxon>
        <taxon>Neoptera</taxon>
        <taxon>Endopterygota</taxon>
        <taxon>Hymenoptera</taxon>
        <taxon>Apocrita</taxon>
        <taxon>Aculeata</taxon>
        <taxon>Apoidea</taxon>
        <taxon>Anthophila</taxon>
        <taxon>Apidae</taxon>
        <taxon>Tetragonisca</taxon>
    </lineage>
</organism>
<evidence type="ECO:0000313" key="3">
    <source>
        <dbReference type="Proteomes" id="UP001432146"/>
    </source>
</evidence>
<sequence length="198" mass="21891">MPQGSILGPLIWNLGYDPVLGAAVADGAEVIAYADDTLIIIEGSSWTCTLRGMEAAVAAVTGEIRKLGITVATNKTEAIWFHNLPQNRKPPSTWLCVGRNRIRVGQNLKYLGITLDERLGFKTHLETLRVKIARNASYFGRILPNMIGPGYRIRKLHANVLNSMVMYIPDMDQIYNKKRGSHIKLHAASYGPEDCSSV</sequence>